<accession>A0ABU3NH98</accession>
<feature type="transmembrane region" description="Helical" evidence="1">
    <location>
        <begin position="413"/>
        <end position="432"/>
    </location>
</feature>
<keyword evidence="1" id="KW-1133">Transmembrane helix</keyword>
<dbReference type="PANTHER" id="PTHR36178:SF1">
    <property type="entry name" value="SODIUM_GLUTAMATE SYMPORTER"/>
    <property type="match status" value="1"/>
</dbReference>
<comment type="caution">
    <text evidence="2">The sequence shown here is derived from an EMBL/GenBank/DDBJ whole genome shotgun (WGS) entry which is preliminary data.</text>
</comment>
<feature type="transmembrane region" description="Helical" evidence="1">
    <location>
        <begin position="324"/>
        <end position="343"/>
    </location>
</feature>
<dbReference type="Proteomes" id="UP001255917">
    <property type="component" value="Unassembled WGS sequence"/>
</dbReference>
<name>A0ABU3NH98_9GAMM</name>
<evidence type="ECO:0000313" key="2">
    <source>
        <dbReference type="EMBL" id="MDT8880546.1"/>
    </source>
</evidence>
<feature type="transmembrane region" description="Helical" evidence="1">
    <location>
        <begin position="261"/>
        <end position="278"/>
    </location>
</feature>
<keyword evidence="3" id="KW-1185">Reference proteome</keyword>
<dbReference type="RefSeq" id="WP_315586987.1">
    <property type="nucleotide sequence ID" value="NZ_JAVXUR010000005.1"/>
</dbReference>
<keyword evidence="1" id="KW-0472">Membrane</keyword>
<feature type="transmembrane region" description="Helical" evidence="1">
    <location>
        <begin position="298"/>
        <end position="317"/>
    </location>
</feature>
<sequence>MNIWDLVLDLGIASLLLLLAKLIRVRVSAIQHLFIPVSMIAGLLGLALGPYALDVLPWSDSFTSYAGVLITVIFAAVGLATQFPSAREVLGRAGTLWAFNQTVTVSQWCVGLVAGWLMVATLWPELSPGFGLIMPAGFMGGHGTAVAIGESFQQLGWGDAFTLALSSATFGIFAAIFLGMALLNFGVNRGWLKGLPRFADMSTELRRGLVKEEDRRVVAREGISSMSVDTFAVHAAVVLVVTALAFLMSNALSGLHDLVSVPKFACAFLLGCIARTVLQKSGAGRFLDDGIFNHTAGGATDFLIVFGIASIQISVLITYAVPMALLMAAGLAMCIFLVLVVAPRMLGEEWFEKGIFSWGWMTGTVAMGILLLRVADPQMKSKVLDDYAIAYVPGAVVDILLISLMPMLVLSGYGWQALAGMLGYIVIVQLLARTFRGSAARLQPAG</sequence>
<feature type="transmembrane region" description="Helical" evidence="1">
    <location>
        <begin position="355"/>
        <end position="375"/>
    </location>
</feature>
<dbReference type="PANTHER" id="PTHR36178">
    <property type="entry name" value="SLR0625 PROTEIN"/>
    <property type="match status" value="1"/>
</dbReference>
<organism evidence="2 3">
    <name type="scientific">Halomonas saccharevitans</name>
    <dbReference type="NCBI Taxonomy" id="416872"/>
    <lineage>
        <taxon>Bacteria</taxon>
        <taxon>Pseudomonadati</taxon>
        <taxon>Pseudomonadota</taxon>
        <taxon>Gammaproteobacteria</taxon>
        <taxon>Oceanospirillales</taxon>
        <taxon>Halomonadaceae</taxon>
        <taxon>Halomonas</taxon>
    </lineage>
</organism>
<feature type="transmembrane region" description="Helical" evidence="1">
    <location>
        <begin position="231"/>
        <end position="249"/>
    </location>
</feature>
<protein>
    <submittedName>
        <fullName evidence="2">Sodium:glutamate symporter</fullName>
    </submittedName>
</protein>
<feature type="transmembrane region" description="Helical" evidence="1">
    <location>
        <begin position="160"/>
        <end position="183"/>
    </location>
</feature>
<dbReference type="EMBL" id="JAVXUR010000005">
    <property type="protein sequence ID" value="MDT8880546.1"/>
    <property type="molecule type" value="Genomic_DNA"/>
</dbReference>
<feature type="transmembrane region" description="Helical" evidence="1">
    <location>
        <begin position="6"/>
        <end position="23"/>
    </location>
</feature>
<reference evidence="3" key="1">
    <citation type="submission" date="2023-07" db="EMBL/GenBank/DDBJ databases">
        <title>Substrates and metabolic shifts associated with increased methane emissions in unrestored hypersaline salterns.</title>
        <authorList>
            <person name="Bueno De Mesquita C.P."/>
            <person name="Tringe S.G."/>
        </authorList>
    </citation>
    <scope>NUCLEOTIDE SEQUENCE [LARGE SCALE GENOMIC DNA]</scope>
    <source>
        <strain evidence="3">I4</strain>
    </source>
</reference>
<proteinExistence type="predicted"/>
<feature type="transmembrane region" description="Helical" evidence="1">
    <location>
        <begin position="65"/>
        <end position="84"/>
    </location>
</feature>
<dbReference type="InterPro" id="IPR004445">
    <property type="entry name" value="GltS"/>
</dbReference>
<feature type="transmembrane region" description="Helical" evidence="1">
    <location>
        <begin position="129"/>
        <end position="148"/>
    </location>
</feature>
<feature type="transmembrane region" description="Helical" evidence="1">
    <location>
        <begin position="105"/>
        <end position="123"/>
    </location>
</feature>
<gene>
    <name evidence="2" type="ORF">RSO68_13795</name>
</gene>
<feature type="transmembrane region" description="Helical" evidence="1">
    <location>
        <begin position="35"/>
        <end position="53"/>
    </location>
</feature>
<evidence type="ECO:0000313" key="3">
    <source>
        <dbReference type="Proteomes" id="UP001255917"/>
    </source>
</evidence>
<evidence type="ECO:0000256" key="1">
    <source>
        <dbReference type="SAM" id="Phobius"/>
    </source>
</evidence>
<keyword evidence="1" id="KW-0812">Transmembrane</keyword>
<feature type="transmembrane region" description="Helical" evidence="1">
    <location>
        <begin position="387"/>
        <end position="407"/>
    </location>
</feature>